<sequence length="390" mass="42790">MADVEASNAQNAHDKENVLMKKYAEYYAYIAANPWVQQALSTYDWTKHSCGFLENTLDKMENGVTGAAHLASQKAVGGYNAYVVRPKQAVTSVYNTGVEKTWSAIETSKNVVVRGGTVGLGAAVVATQLGLALSAGGAGLFLDSLGAAHGAGQRVVSSVREAEQAVEKKIWSIITEGQRVAMIPIEKLSESANSLLDIVSVVVERALGIPVEESPESSVKQRVTTLARRIVDALSDKAHSQVIEPVNTQLKNLLEHLSKSFVLVDLVRSKREWALEKVEELSSSVSDLKTRFENEAKLYSTKPEELLMKSIRNTSNQLTENLQSLKDKGQQIFGDGTRVESAITYLQELDQHLADSEDIYQVRDEVLSEARQRLAELTSWTASLLVRDKQ</sequence>
<dbReference type="Proteomes" id="UP000095283">
    <property type="component" value="Unplaced"/>
</dbReference>
<comment type="similarity">
    <text evidence="2">Belongs to the perilipin family.</text>
</comment>
<proteinExistence type="inferred from homology"/>
<dbReference type="InterPro" id="IPR004279">
    <property type="entry name" value="Perilipin"/>
</dbReference>
<keyword evidence="4" id="KW-1185">Reference proteome</keyword>
<dbReference type="AlphaFoldDB" id="A0A1I7XP97"/>
<organism evidence="4 5">
    <name type="scientific">Heterorhabditis bacteriophora</name>
    <name type="common">Entomopathogenic nematode worm</name>
    <dbReference type="NCBI Taxonomy" id="37862"/>
    <lineage>
        <taxon>Eukaryota</taxon>
        <taxon>Metazoa</taxon>
        <taxon>Ecdysozoa</taxon>
        <taxon>Nematoda</taxon>
        <taxon>Chromadorea</taxon>
        <taxon>Rhabditida</taxon>
        <taxon>Rhabditina</taxon>
        <taxon>Rhabditomorpha</taxon>
        <taxon>Strongyloidea</taxon>
        <taxon>Heterorhabditidae</taxon>
        <taxon>Heterorhabditis</taxon>
    </lineage>
</organism>
<dbReference type="WBParaSite" id="Hba_19363">
    <property type="protein sequence ID" value="Hba_19363"/>
    <property type="gene ID" value="Hba_19363"/>
</dbReference>
<evidence type="ECO:0000256" key="3">
    <source>
        <dbReference type="ARBA" id="ARBA00022677"/>
    </source>
</evidence>
<dbReference type="GO" id="GO:0005811">
    <property type="term" value="C:lipid droplet"/>
    <property type="evidence" value="ECO:0007669"/>
    <property type="project" value="UniProtKB-SubCell"/>
</dbReference>
<reference evidence="5" key="1">
    <citation type="submission" date="2016-11" db="UniProtKB">
        <authorList>
            <consortium name="WormBaseParasite"/>
        </authorList>
    </citation>
    <scope>IDENTIFICATION</scope>
</reference>
<comment type="subcellular location">
    <subcellularLocation>
        <location evidence="1">Lipid droplet</location>
    </subcellularLocation>
</comment>
<evidence type="ECO:0000256" key="2">
    <source>
        <dbReference type="ARBA" id="ARBA00006311"/>
    </source>
</evidence>
<accession>A0A1I7XP97</accession>
<name>A0A1I7XP97_HETBA</name>
<evidence type="ECO:0000313" key="5">
    <source>
        <dbReference type="WBParaSite" id="Hba_19363"/>
    </source>
</evidence>
<dbReference type="Pfam" id="PF03036">
    <property type="entry name" value="Perilipin"/>
    <property type="match status" value="1"/>
</dbReference>
<keyword evidence="3" id="KW-0551">Lipid droplet</keyword>
<evidence type="ECO:0000256" key="1">
    <source>
        <dbReference type="ARBA" id="ARBA00004502"/>
    </source>
</evidence>
<evidence type="ECO:0000313" key="4">
    <source>
        <dbReference type="Proteomes" id="UP000095283"/>
    </source>
</evidence>
<protein>
    <submittedName>
        <fullName evidence="5">Perilipin</fullName>
    </submittedName>
</protein>